<dbReference type="FunFam" id="1.10.10.10:FF:000001">
    <property type="entry name" value="LysR family transcriptional regulator"/>
    <property type="match status" value="1"/>
</dbReference>
<feature type="domain" description="HTH lysR-type" evidence="5">
    <location>
        <begin position="1"/>
        <end position="58"/>
    </location>
</feature>
<accession>A0AAU9DSB5</accession>
<dbReference type="PRINTS" id="PR00039">
    <property type="entry name" value="HTHLYSR"/>
</dbReference>
<protein>
    <submittedName>
        <fullName evidence="6">LysR family transcriptional regulator</fullName>
    </submittedName>
</protein>
<dbReference type="EMBL" id="AP026802">
    <property type="protein sequence ID" value="BDR58909.1"/>
    <property type="molecule type" value="Genomic_DNA"/>
</dbReference>
<dbReference type="PROSITE" id="PS50931">
    <property type="entry name" value="HTH_LYSR"/>
    <property type="match status" value="1"/>
</dbReference>
<dbReference type="Gene3D" id="1.10.10.10">
    <property type="entry name" value="Winged helix-like DNA-binding domain superfamily/Winged helix DNA-binding domain"/>
    <property type="match status" value="1"/>
</dbReference>
<evidence type="ECO:0000256" key="4">
    <source>
        <dbReference type="ARBA" id="ARBA00023163"/>
    </source>
</evidence>
<name>A0AAU9DSB5_9LACO</name>
<keyword evidence="7" id="KW-1185">Reference proteome</keyword>
<dbReference type="SUPFAM" id="SSF53850">
    <property type="entry name" value="Periplasmic binding protein-like II"/>
    <property type="match status" value="1"/>
</dbReference>
<evidence type="ECO:0000256" key="2">
    <source>
        <dbReference type="ARBA" id="ARBA00023015"/>
    </source>
</evidence>
<dbReference type="RefSeq" id="WP_317634733.1">
    <property type="nucleotide sequence ID" value="NZ_AP026802.1"/>
</dbReference>
<organism evidence="6 7">
    <name type="scientific">Xylocopilactobacillus apicola</name>
    <dbReference type="NCBI Taxonomy" id="2932184"/>
    <lineage>
        <taxon>Bacteria</taxon>
        <taxon>Bacillati</taxon>
        <taxon>Bacillota</taxon>
        <taxon>Bacilli</taxon>
        <taxon>Lactobacillales</taxon>
        <taxon>Lactobacillaceae</taxon>
        <taxon>Xylocopilactobacillus</taxon>
    </lineage>
</organism>
<keyword evidence="3" id="KW-0238">DNA-binding</keyword>
<gene>
    <name evidence="6" type="ORF">XA3_13500</name>
</gene>
<evidence type="ECO:0000256" key="1">
    <source>
        <dbReference type="ARBA" id="ARBA00009437"/>
    </source>
</evidence>
<dbReference type="GO" id="GO:0003677">
    <property type="term" value="F:DNA binding"/>
    <property type="evidence" value="ECO:0007669"/>
    <property type="project" value="UniProtKB-KW"/>
</dbReference>
<dbReference type="InterPro" id="IPR036390">
    <property type="entry name" value="WH_DNA-bd_sf"/>
</dbReference>
<dbReference type="CDD" id="cd05466">
    <property type="entry name" value="PBP2_LTTR_substrate"/>
    <property type="match status" value="1"/>
</dbReference>
<dbReference type="Pfam" id="PF03466">
    <property type="entry name" value="LysR_substrate"/>
    <property type="match status" value="1"/>
</dbReference>
<evidence type="ECO:0000313" key="7">
    <source>
        <dbReference type="Proteomes" id="UP001321861"/>
    </source>
</evidence>
<dbReference type="Proteomes" id="UP001321861">
    <property type="component" value="Chromosome"/>
</dbReference>
<keyword evidence="2" id="KW-0805">Transcription regulation</keyword>
<dbReference type="PANTHER" id="PTHR30419:SF8">
    <property type="entry name" value="NITROGEN ASSIMILATION TRANSCRIPTIONAL ACTIVATOR-RELATED"/>
    <property type="match status" value="1"/>
</dbReference>
<dbReference type="InterPro" id="IPR036388">
    <property type="entry name" value="WH-like_DNA-bd_sf"/>
</dbReference>
<dbReference type="GO" id="GO:0005829">
    <property type="term" value="C:cytosol"/>
    <property type="evidence" value="ECO:0007669"/>
    <property type="project" value="TreeGrafter"/>
</dbReference>
<evidence type="ECO:0000256" key="3">
    <source>
        <dbReference type="ARBA" id="ARBA00023125"/>
    </source>
</evidence>
<reference evidence="6 7" key="1">
    <citation type="journal article" date="2023" name="Microbiol. Spectr.">
        <title>Symbiosis of Carpenter Bees with Uncharacterized Lactic Acid Bacteria Showing NAD Auxotrophy.</title>
        <authorList>
            <person name="Kawasaki S."/>
            <person name="Ozawa K."/>
            <person name="Mori T."/>
            <person name="Yamamoto A."/>
            <person name="Ito M."/>
            <person name="Ohkuma M."/>
            <person name="Sakamoto M."/>
            <person name="Matsutani M."/>
        </authorList>
    </citation>
    <scope>NUCLEOTIDE SEQUENCE [LARGE SCALE GENOMIC DNA]</scope>
    <source>
        <strain evidence="6 7">XA3</strain>
    </source>
</reference>
<sequence length="292" mass="32945">MELQELSNFIAIAETGNITKAAKRLHISQPALSRQLQSLEKELGVKLAERDSRHLYLTENGNYFLQRAKEVLAMVDKTKYELHSQNIVSGDVYLGCGETQAMHLMAKVTKMMRERYPETYIHLFSGSGDQLRYKLQAGLLDFALLIDPTDTKNYDFLSLNASDTWGILMHPTNPLTSKKVITPADVDGIPSIFPRQKYNFSQIENWLGHPISDDQIIGTYNLLFNAAVMVQEDVGMVYCLDRLINIVNVADLVYRPLSPALTTGINFIWLKNRTLSSAAAAFLEIMQEVIGR</sequence>
<evidence type="ECO:0000313" key="6">
    <source>
        <dbReference type="EMBL" id="BDR58909.1"/>
    </source>
</evidence>
<dbReference type="GO" id="GO:0003700">
    <property type="term" value="F:DNA-binding transcription factor activity"/>
    <property type="evidence" value="ECO:0007669"/>
    <property type="project" value="InterPro"/>
</dbReference>
<comment type="similarity">
    <text evidence="1">Belongs to the LysR transcriptional regulatory family.</text>
</comment>
<keyword evidence="4" id="KW-0804">Transcription</keyword>
<dbReference type="InterPro" id="IPR000847">
    <property type="entry name" value="LysR_HTH_N"/>
</dbReference>
<dbReference type="AlphaFoldDB" id="A0AAU9DSB5"/>
<dbReference type="PANTHER" id="PTHR30419">
    <property type="entry name" value="HTH-TYPE TRANSCRIPTIONAL REGULATOR YBHD"/>
    <property type="match status" value="1"/>
</dbReference>
<dbReference type="InterPro" id="IPR005119">
    <property type="entry name" value="LysR_subst-bd"/>
</dbReference>
<dbReference type="Pfam" id="PF00126">
    <property type="entry name" value="HTH_1"/>
    <property type="match status" value="1"/>
</dbReference>
<dbReference type="SUPFAM" id="SSF46785">
    <property type="entry name" value="Winged helix' DNA-binding domain"/>
    <property type="match status" value="1"/>
</dbReference>
<dbReference type="InterPro" id="IPR050950">
    <property type="entry name" value="HTH-type_LysR_regulators"/>
</dbReference>
<proteinExistence type="inferred from homology"/>
<dbReference type="Gene3D" id="3.40.190.290">
    <property type="match status" value="1"/>
</dbReference>
<dbReference type="KEGG" id="xap:XA3_13500"/>
<evidence type="ECO:0000259" key="5">
    <source>
        <dbReference type="PROSITE" id="PS50931"/>
    </source>
</evidence>